<accession>A0AAP2U6N7</accession>
<evidence type="ECO:0000313" key="5">
    <source>
        <dbReference type="EMBL" id="MCP9548183.1"/>
    </source>
</evidence>
<proteinExistence type="predicted"/>
<dbReference type="Pfam" id="PF13100">
    <property type="entry name" value="OstA_2"/>
    <property type="match status" value="1"/>
</dbReference>
<dbReference type="GO" id="GO:0005886">
    <property type="term" value="C:plasma membrane"/>
    <property type="evidence" value="ECO:0007669"/>
    <property type="project" value="InterPro"/>
</dbReference>
<dbReference type="GO" id="GO:0015221">
    <property type="term" value="F:lipopolysaccharide transmembrane transporter activity"/>
    <property type="evidence" value="ECO:0007669"/>
    <property type="project" value="InterPro"/>
</dbReference>
<name>A0AAP2U6N7_9BACT</name>
<feature type="region of interest" description="Disordered" evidence="1">
    <location>
        <begin position="183"/>
        <end position="221"/>
    </location>
</feature>
<evidence type="ECO:0000313" key="4">
    <source>
        <dbReference type="EMBL" id="MCP9502165.1"/>
    </source>
</evidence>
<dbReference type="Proteomes" id="UP001196316">
    <property type="component" value="Unassembled WGS sequence"/>
</dbReference>
<comment type="caution">
    <text evidence="4">The sequence shown here is derived from an EMBL/GenBank/DDBJ whole genome shotgun (WGS) entry which is preliminary data.</text>
</comment>
<feature type="compositionally biased region" description="Polar residues" evidence="1">
    <location>
        <begin position="197"/>
        <end position="207"/>
    </location>
</feature>
<dbReference type="RefSeq" id="WP_022120994.1">
    <property type="nucleotide sequence ID" value="NZ_CATKVU010000006.1"/>
</dbReference>
<dbReference type="Proteomes" id="UP001206014">
    <property type="component" value="Unassembled WGS sequence"/>
</dbReference>
<dbReference type="AlphaFoldDB" id="A0AAP2U6N7"/>
<evidence type="ECO:0000313" key="8">
    <source>
        <dbReference type="Proteomes" id="UP001206014"/>
    </source>
</evidence>
<dbReference type="EMBL" id="JAHOEP010000002">
    <property type="protein sequence ID" value="MBV3406971.1"/>
    <property type="molecule type" value="Genomic_DNA"/>
</dbReference>
<evidence type="ECO:0000256" key="1">
    <source>
        <dbReference type="SAM" id="MobiDB-lite"/>
    </source>
</evidence>
<dbReference type="EMBL" id="JAPDVG010000001">
    <property type="protein sequence ID" value="MCW4130353.1"/>
    <property type="molecule type" value="Genomic_DNA"/>
</dbReference>
<gene>
    <name evidence="4" type="primary">lptC</name>
    <name evidence="3" type="ORF">KSW80_00860</name>
    <name evidence="5" type="ORF">NNC68_01630</name>
    <name evidence="4" type="ORF">NND11_11525</name>
    <name evidence="6" type="ORF">ONT19_01815</name>
    <name evidence="7" type="ORF">ONT23_02185</name>
</gene>
<dbReference type="EMBL" id="JANDXR010000014">
    <property type="protein sequence ID" value="MCP9502165.1"/>
    <property type="molecule type" value="Genomic_DNA"/>
</dbReference>
<dbReference type="Proteomes" id="UP001205506">
    <property type="component" value="Unassembled WGS sequence"/>
</dbReference>
<evidence type="ECO:0000259" key="2">
    <source>
        <dbReference type="Pfam" id="PF13100"/>
    </source>
</evidence>
<reference evidence="3" key="1">
    <citation type="submission" date="2021-06" db="EMBL/GenBank/DDBJ databases">
        <title>Collection of gut derived symbiotic bacterial strains cultured from healthy donors.</title>
        <authorList>
            <person name="Lin H."/>
            <person name="Littmann E."/>
            <person name="Pamer E.G."/>
        </authorList>
    </citation>
    <scope>NUCLEOTIDE SEQUENCE</scope>
    <source>
        <strain evidence="3">MSK.21.60</strain>
    </source>
</reference>
<sequence length="221" mass="25188">MYRIKGSYVVGILMFLILAGCQNQVEHTAPAIRPQDSVAMMTSYGVNTLVSDSGVMKYRIVTERWEVNTSKNPSLWIFDKGLLLEQFDEKFHINSYIQCDTAYYYDQQKIWKLYGRVSILTKDGLRFNSEQLTWDQNKHELSSNVFSKLVTPERTLQGSHFWSDEKMTRYYVSNSKGSFEKGDLTGGGGAADTLSSQPDSVKNNFRQPATPVRATTIPIMH</sequence>
<evidence type="ECO:0000313" key="3">
    <source>
        <dbReference type="EMBL" id="MBV3406971.1"/>
    </source>
</evidence>
<dbReference type="InterPro" id="IPR026265">
    <property type="entry name" value="LptC"/>
</dbReference>
<dbReference type="Proteomes" id="UP001209168">
    <property type="component" value="Unassembled WGS sequence"/>
</dbReference>
<dbReference type="EMBL" id="JAPDVH010000001">
    <property type="protein sequence ID" value="MCW4154367.1"/>
    <property type="molecule type" value="Genomic_DNA"/>
</dbReference>
<reference evidence="4" key="2">
    <citation type="submission" date="2022-07" db="EMBL/GenBank/DDBJ databases">
        <title>Prevotella copri.</title>
        <authorList>
            <person name="Yang C."/>
        </authorList>
    </citation>
    <scope>NUCLEOTIDE SEQUENCE</scope>
    <source>
        <strain evidence="5">HF1805</strain>
        <strain evidence="4">HF88</strain>
    </source>
</reference>
<dbReference type="PROSITE" id="PS51257">
    <property type="entry name" value="PROKAR_LIPOPROTEIN"/>
    <property type="match status" value="1"/>
</dbReference>
<dbReference type="EMBL" id="JANDWU010000001">
    <property type="protein sequence ID" value="MCP9548183.1"/>
    <property type="molecule type" value="Genomic_DNA"/>
</dbReference>
<organism evidence="4 8">
    <name type="scientific">Segatella copri</name>
    <dbReference type="NCBI Taxonomy" id="165179"/>
    <lineage>
        <taxon>Bacteria</taxon>
        <taxon>Pseudomonadati</taxon>
        <taxon>Bacteroidota</taxon>
        <taxon>Bacteroidia</taxon>
        <taxon>Bacteroidales</taxon>
        <taxon>Prevotellaceae</taxon>
        <taxon>Segatella</taxon>
    </lineage>
</organism>
<feature type="domain" description="Organic solvent tolerance-like N-terminal" evidence="2">
    <location>
        <begin position="92"/>
        <end position="156"/>
    </location>
</feature>
<evidence type="ECO:0000313" key="6">
    <source>
        <dbReference type="EMBL" id="MCW4130353.1"/>
    </source>
</evidence>
<reference evidence="6" key="3">
    <citation type="submission" date="2022-11" db="EMBL/GenBank/DDBJ databases">
        <title>Genomic repertoires linked with pathogenic potency of arthritogenic Prevotella copri isolated from the gut of rheumatoid arthritis patients.</title>
        <authorList>
            <person name="Nii T."/>
            <person name="Maeda Y."/>
            <person name="Motooka D."/>
            <person name="Naito M."/>
            <person name="Matsumoto Y."/>
            <person name="Ogawa T."/>
            <person name="Oguro-Igashira E."/>
            <person name="Kishikawa T."/>
            <person name="Yamashita M."/>
            <person name="Koizumi S."/>
            <person name="Kurakawa T."/>
            <person name="Okumura R."/>
            <person name="Kayama H."/>
            <person name="Murakami M."/>
            <person name="Sakaguchi T."/>
            <person name="Das B."/>
            <person name="Nakamura S."/>
            <person name="Okada Y."/>
            <person name="Kumanogoh A."/>
            <person name="Takeda K."/>
        </authorList>
    </citation>
    <scope>NUCLEOTIDE SEQUENCE</scope>
    <source>
        <strain evidence="7">H012_8</strain>
        <strain evidence="6">H019-1</strain>
    </source>
</reference>
<dbReference type="Proteomes" id="UP001209417">
    <property type="component" value="Unassembled WGS sequence"/>
</dbReference>
<protein>
    <submittedName>
        <fullName evidence="4">LPS export ABC transporter periplasmic protein LptC</fullName>
    </submittedName>
</protein>
<dbReference type="InterPro" id="IPR005653">
    <property type="entry name" value="OstA-like_N"/>
</dbReference>
<evidence type="ECO:0000313" key="7">
    <source>
        <dbReference type="EMBL" id="MCW4154367.1"/>
    </source>
</evidence>
<dbReference type="NCBIfam" id="TIGR04409">
    <property type="entry name" value="LptC_YrbK"/>
    <property type="match status" value="1"/>
</dbReference>